<protein>
    <recommendedName>
        <fullName evidence="1">Cyclic nucleotide-binding domain-containing protein</fullName>
    </recommendedName>
</protein>
<organism evidence="2 3">
    <name type="scientific">Desulfosporosinus lacus DSM 15449</name>
    <dbReference type="NCBI Taxonomy" id="1121420"/>
    <lineage>
        <taxon>Bacteria</taxon>
        <taxon>Bacillati</taxon>
        <taxon>Bacillota</taxon>
        <taxon>Clostridia</taxon>
        <taxon>Eubacteriales</taxon>
        <taxon>Desulfitobacteriaceae</taxon>
        <taxon>Desulfosporosinus</taxon>
    </lineage>
</organism>
<dbReference type="Proteomes" id="UP000183954">
    <property type="component" value="Unassembled WGS sequence"/>
</dbReference>
<reference evidence="3" key="1">
    <citation type="submission" date="2016-11" db="EMBL/GenBank/DDBJ databases">
        <authorList>
            <person name="Varghese N."/>
            <person name="Submissions S."/>
        </authorList>
    </citation>
    <scope>NUCLEOTIDE SEQUENCE [LARGE SCALE GENOMIC DNA]</scope>
    <source>
        <strain evidence="3">DSM 15449</strain>
    </source>
</reference>
<dbReference type="SUPFAM" id="SSF51206">
    <property type="entry name" value="cAMP-binding domain-like"/>
    <property type="match status" value="1"/>
</dbReference>
<accession>A0A1M5Y8A5</accession>
<gene>
    <name evidence="2" type="ORF">SAMN02746098_02309</name>
</gene>
<sequence>MDLLKMPGVVYCEFKKKSYIIRQGEKVDSLYYLVSGTCYRTAITEKGDYNKNQLSSE</sequence>
<dbReference type="InterPro" id="IPR000595">
    <property type="entry name" value="cNMP-bd_dom"/>
</dbReference>
<name>A0A1M5Y8A5_9FIRM</name>
<keyword evidence="3" id="KW-1185">Reference proteome</keyword>
<dbReference type="STRING" id="1121420.SAMN02746098_02309"/>
<proteinExistence type="predicted"/>
<dbReference type="InterPro" id="IPR018490">
    <property type="entry name" value="cNMP-bd_dom_sf"/>
</dbReference>
<evidence type="ECO:0000259" key="1">
    <source>
        <dbReference type="PROSITE" id="PS50042"/>
    </source>
</evidence>
<dbReference type="Gene3D" id="2.60.120.10">
    <property type="entry name" value="Jelly Rolls"/>
    <property type="match status" value="1"/>
</dbReference>
<dbReference type="RefSeq" id="WP_242947522.1">
    <property type="nucleotide sequence ID" value="NZ_FQXJ01000007.1"/>
</dbReference>
<dbReference type="AlphaFoldDB" id="A0A1M5Y8A5"/>
<dbReference type="InterPro" id="IPR014710">
    <property type="entry name" value="RmlC-like_jellyroll"/>
</dbReference>
<dbReference type="EMBL" id="FQXJ01000007">
    <property type="protein sequence ID" value="SHI07713.1"/>
    <property type="molecule type" value="Genomic_DNA"/>
</dbReference>
<dbReference type="PROSITE" id="PS50042">
    <property type="entry name" value="CNMP_BINDING_3"/>
    <property type="match status" value="1"/>
</dbReference>
<evidence type="ECO:0000313" key="2">
    <source>
        <dbReference type="EMBL" id="SHI07713.1"/>
    </source>
</evidence>
<feature type="domain" description="Cyclic nucleotide-binding" evidence="1">
    <location>
        <begin position="14"/>
        <end position="37"/>
    </location>
</feature>
<evidence type="ECO:0000313" key="3">
    <source>
        <dbReference type="Proteomes" id="UP000183954"/>
    </source>
</evidence>